<keyword evidence="2" id="KW-1185">Reference proteome</keyword>
<dbReference type="RefSeq" id="WP_377503691.1">
    <property type="nucleotide sequence ID" value="NZ_JBHULU010000006.1"/>
</dbReference>
<dbReference type="EMBL" id="JBHULU010000006">
    <property type="protein sequence ID" value="MFD2513228.1"/>
    <property type="molecule type" value="Genomic_DNA"/>
</dbReference>
<proteinExistence type="predicted"/>
<protein>
    <submittedName>
        <fullName evidence="1">Uncharacterized protein</fullName>
    </submittedName>
</protein>
<evidence type="ECO:0000313" key="2">
    <source>
        <dbReference type="Proteomes" id="UP001597544"/>
    </source>
</evidence>
<accession>A0ABW5IJV2</accession>
<sequence>MTAAVAVVLAGAYQVYVGRYTKAQLWQKYTGQSDEHGQLLNWMRKLGYISTPAAMRRAKFFVTAQDELGLLA</sequence>
<gene>
    <name evidence="1" type="ORF">ACFSRY_05075</name>
</gene>
<name>A0ABW5IJV2_9BACT</name>
<organism evidence="1 2">
    <name type="scientific">Pontibacter locisalis</name>
    <dbReference type="NCBI Taxonomy" id="1719035"/>
    <lineage>
        <taxon>Bacteria</taxon>
        <taxon>Pseudomonadati</taxon>
        <taxon>Bacteroidota</taxon>
        <taxon>Cytophagia</taxon>
        <taxon>Cytophagales</taxon>
        <taxon>Hymenobacteraceae</taxon>
        <taxon>Pontibacter</taxon>
    </lineage>
</organism>
<comment type="caution">
    <text evidence="1">The sequence shown here is derived from an EMBL/GenBank/DDBJ whole genome shotgun (WGS) entry which is preliminary data.</text>
</comment>
<dbReference type="Proteomes" id="UP001597544">
    <property type="component" value="Unassembled WGS sequence"/>
</dbReference>
<reference evidence="2" key="1">
    <citation type="journal article" date="2019" name="Int. J. Syst. Evol. Microbiol.">
        <title>The Global Catalogue of Microorganisms (GCM) 10K type strain sequencing project: providing services to taxonomists for standard genome sequencing and annotation.</title>
        <authorList>
            <consortium name="The Broad Institute Genomics Platform"/>
            <consortium name="The Broad Institute Genome Sequencing Center for Infectious Disease"/>
            <person name="Wu L."/>
            <person name="Ma J."/>
        </authorList>
    </citation>
    <scope>NUCLEOTIDE SEQUENCE [LARGE SCALE GENOMIC DNA]</scope>
    <source>
        <strain evidence="2">KCTC 42498</strain>
    </source>
</reference>
<evidence type="ECO:0000313" key="1">
    <source>
        <dbReference type="EMBL" id="MFD2513228.1"/>
    </source>
</evidence>